<protein>
    <submittedName>
        <fullName evidence="2">DUF262 domain-containing protein</fullName>
    </submittedName>
</protein>
<dbReference type="PANTHER" id="PTHR37292">
    <property type="entry name" value="VNG6097C"/>
    <property type="match status" value="1"/>
</dbReference>
<dbReference type="RefSeq" id="WP_134554300.1">
    <property type="nucleotide sequence ID" value="NZ_SOHK01000006.1"/>
</dbReference>
<accession>A0A4R9ATF0</accession>
<sequence>MAFQTPKTVEEVLRQIAEQRYLMPAIQREFVWGTDEIIQLFDSLLRGYPVGSFLFWKVEPETTDSYVFYSFLTDFHEKDHPYAVRKKVPAGGGTTAILDGQQRLTSLNIGLYGSHAVRKLYGRVGSTHAYPAKRLYLNLVDSTGEEELGLLYDLRFLTREEAKPVDGTPDRWFLVGDVLKLEDDPVSYMDEIASRQITNVREGVRRLVALYTAIHKTPAINYFLVEDQDPNKVLEIFIRVNSGGQKLTKSDLLLSMATNQWSTEPGAREEVRSLVTELNDLGFNFTKDFVLKTALVIVGGDVRFQVSSITRDNIAKIEASWSAIREALILTATLLKQSGYSARTLTANNSAIVVAYYLHKRGAVGSYLESSHTAADRDVLIRWVTRSLLKKGVWGSAVDTLLTRLRTAIDQSVITLGFPTAALETEMAVLGKALTFSEEEIDELLSSDYNGPRTFALLATLYPGLDLSKIFHEDHIFPKSLFSAKALSKAGIADADIPTYLESFNLLPNLQLLEGTRNTEKLAMLPADWIEKHFDSTSRRAKYLEENDLDELSLQLSDFLAFVDGRRRRIRKKLVDDVTRRRDAEASFYSRAESS</sequence>
<comment type="caution">
    <text evidence="2">The sequence shown here is derived from an EMBL/GenBank/DDBJ whole genome shotgun (WGS) entry which is preliminary data.</text>
</comment>
<reference evidence="2 3" key="1">
    <citation type="submission" date="2019-03" db="EMBL/GenBank/DDBJ databases">
        <title>Genomics of glacier-inhabiting Cryobacterium strains.</title>
        <authorList>
            <person name="Liu Q."/>
            <person name="Xin Y.-H."/>
        </authorList>
    </citation>
    <scope>NUCLEOTIDE SEQUENCE [LARGE SCALE GENOMIC DNA]</scope>
    <source>
        <strain evidence="2 3">Sr36</strain>
    </source>
</reference>
<dbReference type="Proteomes" id="UP000298154">
    <property type="component" value="Unassembled WGS sequence"/>
</dbReference>
<organism evidence="2 3">
    <name type="scientific">Cryobacterium ruanii</name>
    <dbReference type="NCBI Taxonomy" id="1259197"/>
    <lineage>
        <taxon>Bacteria</taxon>
        <taxon>Bacillati</taxon>
        <taxon>Actinomycetota</taxon>
        <taxon>Actinomycetes</taxon>
        <taxon>Micrococcales</taxon>
        <taxon>Microbacteriaceae</taxon>
        <taxon>Cryobacterium</taxon>
    </lineage>
</organism>
<dbReference type="PANTHER" id="PTHR37292:SF2">
    <property type="entry name" value="DUF262 DOMAIN-CONTAINING PROTEIN"/>
    <property type="match status" value="1"/>
</dbReference>
<dbReference type="EMBL" id="SOHK01000006">
    <property type="protein sequence ID" value="TFD68496.1"/>
    <property type="molecule type" value="Genomic_DNA"/>
</dbReference>
<dbReference type="InterPro" id="IPR004919">
    <property type="entry name" value="GmrSD_N"/>
</dbReference>
<evidence type="ECO:0000259" key="1">
    <source>
        <dbReference type="Pfam" id="PF03235"/>
    </source>
</evidence>
<evidence type="ECO:0000313" key="3">
    <source>
        <dbReference type="Proteomes" id="UP000298154"/>
    </source>
</evidence>
<evidence type="ECO:0000313" key="2">
    <source>
        <dbReference type="EMBL" id="TFD68496.1"/>
    </source>
</evidence>
<dbReference type="Pfam" id="PF03235">
    <property type="entry name" value="GmrSD_N"/>
    <property type="match status" value="1"/>
</dbReference>
<dbReference type="AlphaFoldDB" id="A0A4R9ATF0"/>
<gene>
    <name evidence="2" type="ORF">E3T47_03325</name>
</gene>
<dbReference type="OrthoDB" id="9787127at2"/>
<name>A0A4R9ATF0_9MICO</name>
<proteinExistence type="predicted"/>
<feature type="domain" description="GmrSD restriction endonucleases N-terminal" evidence="1">
    <location>
        <begin position="10"/>
        <end position="255"/>
    </location>
</feature>
<keyword evidence="3" id="KW-1185">Reference proteome</keyword>